<organism evidence="1 2">
    <name type="scientific">Rhizobium phage vB_RleM_P10VF</name>
    <dbReference type="NCBI Taxonomy" id="1527770"/>
    <lineage>
        <taxon>Viruses</taxon>
        <taxon>Duplodnaviria</taxon>
        <taxon>Heunggongvirae</taxon>
        <taxon>Uroviricota</taxon>
        <taxon>Caudoviricetes</taxon>
        <taxon>Pootjesviridae</taxon>
        <taxon>Innesvirus</taxon>
        <taxon>Innesvirus P10VF</taxon>
    </lineage>
</organism>
<dbReference type="EMBL" id="KM199770">
    <property type="protein sequence ID" value="AIK68272.1"/>
    <property type="molecule type" value="Genomic_DNA"/>
</dbReference>
<dbReference type="Proteomes" id="UP000204140">
    <property type="component" value="Segment"/>
</dbReference>
<gene>
    <name evidence="1" type="ORF">P10VF_059</name>
</gene>
<evidence type="ECO:0000313" key="1">
    <source>
        <dbReference type="EMBL" id="AIK68272.1"/>
    </source>
</evidence>
<dbReference type="OrthoDB" id="36507at10239"/>
<evidence type="ECO:0000313" key="2">
    <source>
        <dbReference type="Proteomes" id="UP000204140"/>
    </source>
</evidence>
<dbReference type="RefSeq" id="YP_009099798.1">
    <property type="nucleotide sequence ID" value="NC_025429.1"/>
</dbReference>
<dbReference type="GeneID" id="22109608"/>
<sequence length="99" mass="11310">MKIARSITRYTDYIEEFTLGLNLTDSELSSVISCPIKDEINRLADVVMLDAEVGKIRVTVKNALLEEFDFEDVYVIVMTTRNGNVFNPINLWINVQKVP</sequence>
<reference evidence="1 2" key="1">
    <citation type="submission" date="2014-07" db="EMBL/GenBank/DDBJ databases">
        <title>Isolation and characterization of Rhizobium leguminosarum phages from western Canadian soils and complete genome sequences of rhizobiophages vB_RleS_L338C and vB_RleM_P10VF.</title>
        <authorList>
            <person name="Restrepo-Cordoba M."/>
            <person name="Halmillawewa A.P."/>
            <person name="Perry B."/>
            <person name="Hynes M.F."/>
            <person name="Yost C.K."/>
        </authorList>
    </citation>
    <scope>NUCLEOTIDE SEQUENCE [LARGE SCALE GENOMIC DNA]</scope>
</reference>
<name>A0A076YKI3_9CAUD</name>
<accession>A0A076YKI3</accession>
<protein>
    <submittedName>
        <fullName evidence="1">Uncharacterized protein</fullName>
    </submittedName>
</protein>
<proteinExistence type="predicted"/>
<keyword evidence="2" id="KW-1185">Reference proteome</keyword>
<dbReference type="KEGG" id="vg:22109608"/>